<comment type="caution">
    <text evidence="2">The sequence shown here is derived from an EMBL/GenBank/DDBJ whole genome shotgun (WGS) entry which is preliminary data.</text>
</comment>
<name>A0AAV1TQ00_9STRA</name>
<dbReference type="AlphaFoldDB" id="A0AAV1TQ00"/>
<dbReference type="Proteomes" id="UP001162060">
    <property type="component" value="Unassembled WGS sequence"/>
</dbReference>
<protein>
    <submittedName>
        <fullName evidence="2">Uncharacterized protein</fullName>
    </submittedName>
</protein>
<feature type="region of interest" description="Disordered" evidence="1">
    <location>
        <begin position="1"/>
        <end position="55"/>
    </location>
</feature>
<reference evidence="2" key="1">
    <citation type="submission" date="2024-01" db="EMBL/GenBank/DDBJ databases">
        <authorList>
            <person name="Webb A."/>
        </authorList>
    </citation>
    <scope>NUCLEOTIDE SEQUENCE</scope>
    <source>
        <strain evidence="2">Pm1</strain>
    </source>
</reference>
<evidence type="ECO:0000256" key="1">
    <source>
        <dbReference type="SAM" id="MobiDB-lite"/>
    </source>
</evidence>
<dbReference type="EMBL" id="CAKLBY020000069">
    <property type="protein sequence ID" value="CAK7923532.1"/>
    <property type="molecule type" value="Genomic_DNA"/>
</dbReference>
<proteinExistence type="predicted"/>
<sequence>MTTSVPGELSKNSIEDLAPASTERNFTANSTHQLERDKNDTKVQGVRVSDEEVQEDRQLANTARKVVDALESSTFDIRDRISHFFMPSEVKKQAYIGEQESIKASYVGVSLRKAIPDISRDDRGGPLETSGRFVFSKSSEVPV</sequence>
<organism evidence="2 3">
    <name type="scientific">Peronospora matthiolae</name>
    <dbReference type="NCBI Taxonomy" id="2874970"/>
    <lineage>
        <taxon>Eukaryota</taxon>
        <taxon>Sar</taxon>
        <taxon>Stramenopiles</taxon>
        <taxon>Oomycota</taxon>
        <taxon>Peronosporomycetes</taxon>
        <taxon>Peronosporales</taxon>
        <taxon>Peronosporaceae</taxon>
        <taxon>Peronospora</taxon>
    </lineage>
</organism>
<evidence type="ECO:0000313" key="2">
    <source>
        <dbReference type="EMBL" id="CAK7923532.1"/>
    </source>
</evidence>
<gene>
    <name evidence="2" type="ORF">PM001_LOCUS8682</name>
</gene>
<accession>A0AAV1TQ00</accession>
<evidence type="ECO:0000313" key="3">
    <source>
        <dbReference type="Proteomes" id="UP001162060"/>
    </source>
</evidence>
<feature type="compositionally biased region" description="Polar residues" evidence="1">
    <location>
        <begin position="22"/>
        <end position="32"/>
    </location>
</feature>